<feature type="transmembrane region" description="Helical" evidence="1">
    <location>
        <begin position="268"/>
        <end position="287"/>
    </location>
</feature>
<keyword evidence="1" id="KW-0812">Transmembrane</keyword>
<evidence type="ECO:0000256" key="1">
    <source>
        <dbReference type="SAM" id="Phobius"/>
    </source>
</evidence>
<proteinExistence type="predicted"/>
<dbReference type="EMBL" id="CP012333">
    <property type="protein sequence ID" value="AKU98963.1"/>
    <property type="molecule type" value="Genomic_DNA"/>
</dbReference>
<protein>
    <recommendedName>
        <fullName evidence="4">Glycosyltransferase RgtA/B/C/D-like domain-containing protein</fullName>
    </recommendedName>
</protein>
<sequence length="675" mass="70605">MGEGPPSLALAWGKWAFFGLVLVQALLLELRTPCLATPFESDLGDSAVLGRLPAAAWAIVGLLATGLFVGRTVGRRPGIYSAVVLASMPAWFLSGRLASHEMASLAAFAIVLAGIGLAVLDDTLPRLARIGAVLAASAASIVASPARGLVPIALVPAVAVVAAALLLDGTASWTSRLTAFVPAAAGFIHVGALPLTRLLLGPTASDNAHAAPFDSLVPLISYSLVPWTPLLPLAFASRPRSRGHLAVMLAAGLTLLVQSALASRSGPSSLLGVSALAGTIGVVLADLDGIRRPSAVACLVVVAIALLVTHDVNDLPRRVLVGLDLHGVTNEGTHLVEPARSLGLAIAVFGVVVVGLLSAPRPWLPFGRGVAVLFAGAMVGCLERFVAYPNILTRLSPGAAVEAWMNARHADESLGLLDVDSRVIPSRIADATTRFESAERAAAWLTEAPEVADSAPYPDAMVAERRWLAVGASQLPRLNAAFRALRGINVPIAAGADDTTLLASSATTNGPSRNPLDQVVLSDVPRFAHGVGATLGDRIDLVGWRLEDAHGREIDHARAGQNVHVRLILRVHSAEASTGAARALAGHCTFLHVERTPSRVALEHTEFAYPIDLWRDGDVIVDDFELKVPSTASGDGHTVYWGMGVLPCHDDRRMPITAGENDGHHRVPIGRIEVR</sequence>
<feature type="transmembrane region" description="Helical" evidence="1">
    <location>
        <begin position="341"/>
        <end position="359"/>
    </location>
</feature>
<reference evidence="2 3" key="1">
    <citation type="submission" date="2015-08" db="EMBL/GenBank/DDBJ databases">
        <authorList>
            <person name="Babu N.S."/>
            <person name="Beckwith C.J."/>
            <person name="Beseler K.G."/>
            <person name="Brison A."/>
            <person name="Carone J.V."/>
            <person name="Caskin T.P."/>
            <person name="Diamond M."/>
            <person name="Durham M.E."/>
            <person name="Foxe J.M."/>
            <person name="Go M."/>
            <person name="Henderson B.A."/>
            <person name="Jones I.B."/>
            <person name="McGettigan J.A."/>
            <person name="Micheletti S.J."/>
            <person name="Nasrallah M.E."/>
            <person name="Ortiz D."/>
            <person name="Piller C.R."/>
            <person name="Privatt S.R."/>
            <person name="Schneider S.L."/>
            <person name="Sharp S."/>
            <person name="Smith T.C."/>
            <person name="Stanton J.D."/>
            <person name="Ullery H.E."/>
            <person name="Wilson R.J."/>
            <person name="Serrano M.G."/>
            <person name="Buck G."/>
            <person name="Lee V."/>
            <person name="Wang Y."/>
            <person name="Carvalho R."/>
            <person name="Voegtly L."/>
            <person name="Shi R."/>
            <person name="Duckworth R."/>
            <person name="Johnson A."/>
            <person name="Loviza R."/>
            <person name="Walstead R."/>
            <person name="Shah Z."/>
            <person name="Kiflezghi M."/>
            <person name="Wade K."/>
            <person name="Ball S.L."/>
            <person name="Bradley K.W."/>
            <person name="Asai D.J."/>
            <person name="Bowman C.A."/>
            <person name="Russell D.A."/>
            <person name="Pope W.H."/>
            <person name="Jacobs-Sera D."/>
            <person name="Hendrix R.W."/>
            <person name="Hatfull G.F."/>
        </authorList>
    </citation>
    <scope>NUCLEOTIDE SEQUENCE [LARGE SCALE GENOMIC DNA]</scope>
    <source>
        <strain evidence="2 3">DSM 27648</strain>
    </source>
</reference>
<feature type="transmembrane region" description="Helical" evidence="1">
    <location>
        <begin position="366"/>
        <end position="387"/>
    </location>
</feature>
<keyword evidence="1" id="KW-1133">Transmembrane helix</keyword>
<feature type="transmembrane region" description="Helical" evidence="1">
    <location>
        <begin position="149"/>
        <end position="167"/>
    </location>
</feature>
<feature type="transmembrane region" description="Helical" evidence="1">
    <location>
        <begin position="294"/>
        <end position="310"/>
    </location>
</feature>
<evidence type="ECO:0000313" key="3">
    <source>
        <dbReference type="Proteomes" id="UP000064967"/>
    </source>
</evidence>
<feature type="transmembrane region" description="Helical" evidence="1">
    <location>
        <begin position="219"/>
        <end position="236"/>
    </location>
</feature>
<dbReference type="KEGG" id="llu:AKJ09_05627"/>
<name>A0A0K1PZL0_9BACT</name>
<dbReference type="STRING" id="1391654.AKJ09_05627"/>
<dbReference type="Proteomes" id="UP000064967">
    <property type="component" value="Chromosome"/>
</dbReference>
<feature type="transmembrane region" description="Helical" evidence="1">
    <location>
        <begin position="243"/>
        <end position="262"/>
    </location>
</feature>
<organism evidence="2 3">
    <name type="scientific">Labilithrix luteola</name>
    <dbReference type="NCBI Taxonomy" id="1391654"/>
    <lineage>
        <taxon>Bacteria</taxon>
        <taxon>Pseudomonadati</taxon>
        <taxon>Myxococcota</taxon>
        <taxon>Polyangia</taxon>
        <taxon>Polyangiales</taxon>
        <taxon>Labilitrichaceae</taxon>
        <taxon>Labilithrix</taxon>
    </lineage>
</organism>
<evidence type="ECO:0008006" key="4">
    <source>
        <dbReference type="Google" id="ProtNLM"/>
    </source>
</evidence>
<gene>
    <name evidence="2" type="ORF">AKJ09_05627</name>
</gene>
<keyword evidence="3" id="KW-1185">Reference proteome</keyword>
<feature type="transmembrane region" description="Helical" evidence="1">
    <location>
        <begin position="102"/>
        <end position="120"/>
    </location>
</feature>
<accession>A0A0K1PZL0</accession>
<feature type="transmembrane region" description="Helical" evidence="1">
    <location>
        <begin position="127"/>
        <end position="143"/>
    </location>
</feature>
<feature type="transmembrane region" description="Helical" evidence="1">
    <location>
        <begin position="52"/>
        <end position="70"/>
    </location>
</feature>
<evidence type="ECO:0000313" key="2">
    <source>
        <dbReference type="EMBL" id="AKU98963.1"/>
    </source>
</evidence>
<dbReference type="AlphaFoldDB" id="A0A0K1PZL0"/>
<dbReference type="PATRIC" id="fig|1391654.3.peg.5706"/>
<keyword evidence="1" id="KW-0472">Membrane</keyword>
<feature type="transmembrane region" description="Helical" evidence="1">
    <location>
        <begin position="179"/>
        <end position="199"/>
    </location>
</feature>
<feature type="transmembrane region" description="Helical" evidence="1">
    <location>
        <begin position="77"/>
        <end position="96"/>
    </location>
</feature>